<evidence type="ECO:0000313" key="3">
    <source>
        <dbReference type="Proteomes" id="UP000542405"/>
    </source>
</evidence>
<feature type="non-terminal residue" evidence="2">
    <location>
        <position position="52"/>
    </location>
</feature>
<name>A0A848NTW8_9BURK</name>
<accession>A0A848NTW8</accession>
<protein>
    <submittedName>
        <fullName evidence="2">MFS transporter</fullName>
    </submittedName>
</protein>
<evidence type="ECO:0000313" key="2">
    <source>
        <dbReference type="EMBL" id="NMU93913.1"/>
    </source>
</evidence>
<evidence type="ECO:0000256" key="1">
    <source>
        <dbReference type="SAM" id="Phobius"/>
    </source>
</evidence>
<sequence>MTPRLRPGLAQAPFGWLNLALTAPAAFLWPGLPLVLRQHGWSGPALGRFPLA</sequence>
<keyword evidence="1" id="KW-0472">Membrane</keyword>
<dbReference type="EMBL" id="JABBZE010001000">
    <property type="protein sequence ID" value="NMU93913.1"/>
    <property type="molecule type" value="Genomic_DNA"/>
</dbReference>
<gene>
    <name evidence="2" type="ORF">HGQ98_32535</name>
</gene>
<organism evidence="2 3">
    <name type="scientific">Achromobacter ruhlandii</name>
    <dbReference type="NCBI Taxonomy" id="72557"/>
    <lineage>
        <taxon>Bacteria</taxon>
        <taxon>Pseudomonadati</taxon>
        <taxon>Pseudomonadota</taxon>
        <taxon>Betaproteobacteria</taxon>
        <taxon>Burkholderiales</taxon>
        <taxon>Alcaligenaceae</taxon>
        <taxon>Achromobacter</taxon>
    </lineage>
</organism>
<feature type="transmembrane region" description="Helical" evidence="1">
    <location>
        <begin position="12"/>
        <end position="32"/>
    </location>
</feature>
<comment type="caution">
    <text evidence="2">The sequence shown here is derived from an EMBL/GenBank/DDBJ whole genome shotgun (WGS) entry which is preliminary data.</text>
</comment>
<dbReference type="Proteomes" id="UP000542405">
    <property type="component" value="Unassembled WGS sequence"/>
</dbReference>
<dbReference type="AlphaFoldDB" id="A0A848NTW8"/>
<keyword evidence="1" id="KW-0812">Transmembrane</keyword>
<proteinExistence type="predicted"/>
<keyword evidence="1" id="KW-1133">Transmembrane helix</keyword>
<reference evidence="2 3" key="1">
    <citation type="submission" date="2020-04" db="EMBL/GenBank/DDBJ databases">
        <title>Achromobacter ruhlandii genome sequencing and assembly.</title>
        <authorList>
            <person name="Martins R.C.R."/>
            <person name="Perdigao-Neto L.V."/>
            <person name="Levin A.S.S."/>
            <person name="Costa S.F."/>
        </authorList>
    </citation>
    <scope>NUCLEOTIDE SEQUENCE [LARGE SCALE GENOMIC DNA]</scope>
    <source>
        <strain evidence="2 3">9035ralo</strain>
    </source>
</reference>